<protein>
    <submittedName>
        <fullName evidence="1">Uncharacterized protein</fullName>
    </submittedName>
</protein>
<keyword evidence="2" id="KW-1185">Reference proteome</keyword>
<reference evidence="1 2" key="1">
    <citation type="submission" date="2019-02" db="EMBL/GenBank/DDBJ databases">
        <title>Deep-cultivation of Planctomycetes and their phenomic and genomic characterization uncovers novel biology.</title>
        <authorList>
            <person name="Wiegand S."/>
            <person name="Jogler M."/>
            <person name="Boedeker C."/>
            <person name="Pinto D."/>
            <person name="Vollmers J."/>
            <person name="Rivas-Marin E."/>
            <person name="Kohn T."/>
            <person name="Peeters S.H."/>
            <person name="Heuer A."/>
            <person name="Rast P."/>
            <person name="Oberbeckmann S."/>
            <person name="Bunk B."/>
            <person name="Jeske O."/>
            <person name="Meyerdierks A."/>
            <person name="Storesund J.E."/>
            <person name="Kallscheuer N."/>
            <person name="Luecker S."/>
            <person name="Lage O.M."/>
            <person name="Pohl T."/>
            <person name="Merkel B.J."/>
            <person name="Hornburger P."/>
            <person name="Mueller R.-W."/>
            <person name="Bruemmer F."/>
            <person name="Labrenz M."/>
            <person name="Spormann A.M."/>
            <person name="Op den Camp H."/>
            <person name="Overmann J."/>
            <person name="Amann R."/>
            <person name="Jetten M.S.M."/>
            <person name="Mascher T."/>
            <person name="Medema M.H."/>
            <person name="Devos D.P."/>
            <person name="Kaster A.-K."/>
            <person name="Ovreas L."/>
            <person name="Rohde M."/>
            <person name="Galperin M.Y."/>
            <person name="Jogler C."/>
        </authorList>
    </citation>
    <scope>NUCLEOTIDE SEQUENCE [LARGE SCALE GENOMIC DNA]</scope>
    <source>
        <strain evidence="1 2">Q31a</strain>
    </source>
</reference>
<name>A0A518G6N9_9BACT</name>
<dbReference type="Proteomes" id="UP000318017">
    <property type="component" value="Chromosome"/>
</dbReference>
<evidence type="ECO:0000313" key="1">
    <source>
        <dbReference type="EMBL" id="QDV24246.1"/>
    </source>
</evidence>
<accession>A0A518G6N9</accession>
<proteinExistence type="predicted"/>
<organism evidence="1 2">
    <name type="scientific">Aureliella helgolandensis</name>
    <dbReference type="NCBI Taxonomy" id="2527968"/>
    <lineage>
        <taxon>Bacteria</taxon>
        <taxon>Pseudomonadati</taxon>
        <taxon>Planctomycetota</taxon>
        <taxon>Planctomycetia</taxon>
        <taxon>Pirellulales</taxon>
        <taxon>Pirellulaceae</taxon>
        <taxon>Aureliella</taxon>
    </lineage>
</organism>
<dbReference type="KEGG" id="ahel:Q31a_25610"/>
<sequence>MEQWGQSRAALSRRGQSLLSPTIAFCLHPHSWGQALSNAQFAVGDRGWGQTPTSL</sequence>
<evidence type="ECO:0000313" key="2">
    <source>
        <dbReference type="Proteomes" id="UP000318017"/>
    </source>
</evidence>
<gene>
    <name evidence="1" type="ORF">Q31a_25610</name>
</gene>
<dbReference type="AlphaFoldDB" id="A0A518G6N9"/>
<dbReference type="EMBL" id="CP036298">
    <property type="protein sequence ID" value="QDV24246.1"/>
    <property type="molecule type" value="Genomic_DNA"/>
</dbReference>